<dbReference type="SUPFAM" id="SSF58113">
    <property type="entry name" value="Apolipoprotein A-I"/>
    <property type="match status" value="1"/>
</dbReference>
<name>A0A1Y1IH98_KLENI</name>
<feature type="compositionally biased region" description="Basic and acidic residues" evidence="1">
    <location>
        <begin position="400"/>
        <end position="411"/>
    </location>
</feature>
<feature type="region of interest" description="Disordered" evidence="1">
    <location>
        <begin position="226"/>
        <end position="282"/>
    </location>
</feature>
<reference evidence="2 3" key="1">
    <citation type="journal article" date="2014" name="Nat. Commun.">
        <title>Klebsormidium flaccidum genome reveals primary factors for plant terrestrial adaptation.</title>
        <authorList>
            <person name="Hori K."/>
            <person name="Maruyama F."/>
            <person name="Fujisawa T."/>
            <person name="Togashi T."/>
            <person name="Yamamoto N."/>
            <person name="Seo M."/>
            <person name="Sato S."/>
            <person name="Yamada T."/>
            <person name="Mori H."/>
            <person name="Tajima N."/>
            <person name="Moriyama T."/>
            <person name="Ikeuchi M."/>
            <person name="Watanabe M."/>
            <person name="Wada H."/>
            <person name="Kobayashi K."/>
            <person name="Saito M."/>
            <person name="Masuda T."/>
            <person name="Sasaki-Sekimoto Y."/>
            <person name="Mashiguchi K."/>
            <person name="Awai K."/>
            <person name="Shimojima M."/>
            <person name="Masuda S."/>
            <person name="Iwai M."/>
            <person name="Nobusawa T."/>
            <person name="Narise T."/>
            <person name="Kondo S."/>
            <person name="Saito H."/>
            <person name="Sato R."/>
            <person name="Murakawa M."/>
            <person name="Ihara Y."/>
            <person name="Oshima-Yamada Y."/>
            <person name="Ohtaka K."/>
            <person name="Satoh M."/>
            <person name="Sonobe K."/>
            <person name="Ishii M."/>
            <person name="Ohtani R."/>
            <person name="Kanamori-Sato M."/>
            <person name="Honoki R."/>
            <person name="Miyazaki D."/>
            <person name="Mochizuki H."/>
            <person name="Umetsu J."/>
            <person name="Higashi K."/>
            <person name="Shibata D."/>
            <person name="Kamiya Y."/>
            <person name="Sato N."/>
            <person name="Nakamura Y."/>
            <person name="Tabata S."/>
            <person name="Ida S."/>
            <person name="Kurokawa K."/>
            <person name="Ohta H."/>
        </authorList>
    </citation>
    <scope>NUCLEOTIDE SEQUENCE [LARGE SCALE GENOMIC DNA]</scope>
    <source>
        <strain evidence="2 3">NIES-2285</strain>
    </source>
</reference>
<evidence type="ECO:0000313" key="3">
    <source>
        <dbReference type="Proteomes" id="UP000054558"/>
    </source>
</evidence>
<feature type="region of interest" description="Disordered" evidence="1">
    <location>
        <begin position="400"/>
        <end position="424"/>
    </location>
</feature>
<organism evidence="2 3">
    <name type="scientific">Klebsormidium nitens</name>
    <name type="common">Green alga</name>
    <name type="synonym">Ulothrix nitens</name>
    <dbReference type="NCBI Taxonomy" id="105231"/>
    <lineage>
        <taxon>Eukaryota</taxon>
        <taxon>Viridiplantae</taxon>
        <taxon>Streptophyta</taxon>
        <taxon>Klebsormidiophyceae</taxon>
        <taxon>Klebsormidiales</taxon>
        <taxon>Klebsormidiaceae</taxon>
        <taxon>Klebsormidium</taxon>
    </lineage>
</organism>
<protein>
    <submittedName>
        <fullName evidence="2">Uncharacterized protein</fullName>
    </submittedName>
</protein>
<accession>A0A1Y1IH98</accession>
<evidence type="ECO:0000313" key="2">
    <source>
        <dbReference type="EMBL" id="GAQ90214.1"/>
    </source>
</evidence>
<dbReference type="Gene3D" id="1.20.120.20">
    <property type="entry name" value="Apolipoprotein"/>
    <property type="match status" value="1"/>
</dbReference>
<keyword evidence="3" id="KW-1185">Reference proteome</keyword>
<dbReference type="AlphaFoldDB" id="A0A1Y1IH98"/>
<dbReference type="Proteomes" id="UP000054558">
    <property type="component" value="Unassembled WGS sequence"/>
</dbReference>
<sequence length="424" mass="45428">MVKPGGVATSRRSLLSVGIALPFSVLGVDKALAFVEEEGITESERQRRELVHAIQERAAREKAQLEAAAGEVKEAAEGAGAQVVQSAEDAGTAVKTQIEEAAPKVESKIEEVAPKVESKVEEVAPKIEEVAPKVESKVEEVAPKVESKVEEVAPKVESKIQEVAPKVESKVEEVAPKVEKIAEAPKAAAAAPESVPAQVEKAAEAVTTKVEAAAESVRSKVEEVLASPSAAEAGGSASKVEAAAPELPKYGPGSAERIREANIRRPTSAEKYSGNPDDVNPSDPIYQRMDSSKMPDLPYLFPKENYGTPWVPPADAPADKIKPFFGPWDIGPAPEKEITRPFRELEFEETLFPLGMGLSAIATAVGFWVWNLGKPEVNWDLLQDPTGVVQQMKAEKAAFDAAEAERIARGEPEEESAVPEENKH</sequence>
<evidence type="ECO:0000256" key="1">
    <source>
        <dbReference type="SAM" id="MobiDB-lite"/>
    </source>
</evidence>
<feature type="compositionally biased region" description="Low complexity" evidence="1">
    <location>
        <begin position="226"/>
        <end position="244"/>
    </location>
</feature>
<gene>
    <name evidence="2" type="ORF">KFL_006140040</name>
</gene>
<proteinExistence type="predicted"/>
<dbReference type="EMBL" id="DF237563">
    <property type="protein sequence ID" value="GAQ90214.1"/>
    <property type="molecule type" value="Genomic_DNA"/>
</dbReference>